<dbReference type="PROSITE" id="PS00131">
    <property type="entry name" value="CARBOXYPEPT_SER_SER"/>
    <property type="match status" value="1"/>
</dbReference>
<name>A0A7R9QV62_9ACAR</name>
<comment type="similarity">
    <text evidence="1 2">Belongs to the peptidase S10 family.</text>
</comment>
<dbReference type="PANTHER" id="PTHR11802:SF201">
    <property type="entry name" value="CARBOXYPEPTIDASE"/>
    <property type="match status" value="1"/>
</dbReference>
<reference evidence="3" key="1">
    <citation type="submission" date="2020-11" db="EMBL/GenBank/DDBJ databases">
        <authorList>
            <person name="Tran Van P."/>
        </authorList>
    </citation>
    <scope>NUCLEOTIDE SEQUENCE</scope>
</reference>
<dbReference type="Pfam" id="PF00450">
    <property type="entry name" value="Peptidase_S10"/>
    <property type="match status" value="1"/>
</dbReference>
<sequence length="406" mass="45440">ATKNPDTAPVVLWLTGGPGCSSLLAMFTENGPFLVGTDGQTVGTRDYSWNTVANVLYLESPAGTGFSYDENNNYTNNDETTSLDNYLSIESFFVKYPHLKGNPFYITGESYAGIYIPMLAKQIYRHNSTINLKGVAIGNGALANDRDTNFGQAAYDFALGHGLITTEDYERKVENCCDCKVGAVQHQCDFTNPDNKTKCDSVKIDYLTSQLPNPYNIYDNCAPDLNNQQIFNEYYRPMFDKIGLRFGNFKLRDNPPECNKYGHTVYLNTGAVRKALHVREGLKPWSKCNGADLYNRTGFAPQLQNVKDLIRTYKMSRFIAYNGNFDSLAVFMGGQRFVWELGFQTTSPYKKWTVDGTPDGVIGGFIQEYERGVSFVVVRGAGHMVPEDKPEAGLQVLRYLLGLTQF</sequence>
<dbReference type="GO" id="GO:0004185">
    <property type="term" value="F:serine-type carboxypeptidase activity"/>
    <property type="evidence" value="ECO:0007669"/>
    <property type="project" value="UniProtKB-UniRule"/>
</dbReference>
<evidence type="ECO:0000313" key="4">
    <source>
        <dbReference type="Proteomes" id="UP000728032"/>
    </source>
</evidence>
<dbReference type="SUPFAM" id="SSF53474">
    <property type="entry name" value="alpha/beta-Hydrolases"/>
    <property type="match status" value="1"/>
</dbReference>
<dbReference type="PROSITE" id="PS00560">
    <property type="entry name" value="CARBOXYPEPT_SER_HIS"/>
    <property type="match status" value="1"/>
</dbReference>
<dbReference type="InterPro" id="IPR033124">
    <property type="entry name" value="Ser_caboxypep_his_AS"/>
</dbReference>
<gene>
    <name evidence="3" type="ORF">ONB1V03_LOCUS16197</name>
</gene>
<dbReference type="EMBL" id="CAJPVJ010017843">
    <property type="protein sequence ID" value="CAG2176764.1"/>
    <property type="molecule type" value="Genomic_DNA"/>
</dbReference>
<dbReference type="EMBL" id="OC932668">
    <property type="protein sequence ID" value="CAD7659602.1"/>
    <property type="molecule type" value="Genomic_DNA"/>
</dbReference>
<keyword evidence="2" id="KW-0121">Carboxypeptidase</keyword>
<feature type="non-terminal residue" evidence="3">
    <location>
        <position position="406"/>
    </location>
</feature>
<dbReference type="PRINTS" id="PR00724">
    <property type="entry name" value="CRBOXYPTASEC"/>
</dbReference>
<dbReference type="AlphaFoldDB" id="A0A7R9QV62"/>
<evidence type="ECO:0000256" key="2">
    <source>
        <dbReference type="RuleBase" id="RU361156"/>
    </source>
</evidence>
<proteinExistence type="inferred from homology"/>
<accession>A0A7R9QV62</accession>
<keyword evidence="4" id="KW-1185">Reference proteome</keyword>
<dbReference type="Gene3D" id="3.40.50.1820">
    <property type="entry name" value="alpha/beta hydrolase"/>
    <property type="match status" value="1"/>
</dbReference>
<dbReference type="EC" id="3.4.16.-" evidence="2"/>
<keyword evidence="2" id="KW-0378">Hydrolase</keyword>
<dbReference type="InterPro" id="IPR001563">
    <property type="entry name" value="Peptidase_S10"/>
</dbReference>
<dbReference type="PANTHER" id="PTHR11802">
    <property type="entry name" value="SERINE PROTEASE FAMILY S10 SERINE CARBOXYPEPTIDASE"/>
    <property type="match status" value="1"/>
</dbReference>
<dbReference type="Proteomes" id="UP000728032">
    <property type="component" value="Unassembled WGS sequence"/>
</dbReference>
<evidence type="ECO:0000256" key="1">
    <source>
        <dbReference type="ARBA" id="ARBA00009431"/>
    </source>
</evidence>
<protein>
    <recommendedName>
        <fullName evidence="2">Carboxypeptidase</fullName>
        <ecNumber evidence="2">3.4.16.-</ecNumber>
    </recommendedName>
</protein>
<dbReference type="InterPro" id="IPR029058">
    <property type="entry name" value="AB_hydrolase_fold"/>
</dbReference>
<dbReference type="InterPro" id="IPR018202">
    <property type="entry name" value="Ser_caboxypep_ser_AS"/>
</dbReference>
<keyword evidence="2" id="KW-0645">Protease</keyword>
<organism evidence="3">
    <name type="scientific">Oppiella nova</name>
    <dbReference type="NCBI Taxonomy" id="334625"/>
    <lineage>
        <taxon>Eukaryota</taxon>
        <taxon>Metazoa</taxon>
        <taxon>Ecdysozoa</taxon>
        <taxon>Arthropoda</taxon>
        <taxon>Chelicerata</taxon>
        <taxon>Arachnida</taxon>
        <taxon>Acari</taxon>
        <taxon>Acariformes</taxon>
        <taxon>Sarcoptiformes</taxon>
        <taxon>Oribatida</taxon>
        <taxon>Brachypylina</taxon>
        <taxon>Oppioidea</taxon>
        <taxon>Oppiidae</taxon>
        <taxon>Oppiella</taxon>
    </lineage>
</organism>
<dbReference type="GO" id="GO:0006508">
    <property type="term" value="P:proteolysis"/>
    <property type="evidence" value="ECO:0007669"/>
    <property type="project" value="UniProtKB-KW"/>
</dbReference>
<evidence type="ECO:0000313" key="3">
    <source>
        <dbReference type="EMBL" id="CAD7659602.1"/>
    </source>
</evidence>
<dbReference type="OrthoDB" id="1022205at2759"/>